<dbReference type="Pfam" id="PF14121">
    <property type="entry name" value="Porin_10"/>
    <property type="match status" value="1"/>
</dbReference>
<sequence>MKYNLIVFMAFLLISNFNWSQTKLPEKKEPLDKKGDLNLNRSKKDSVNGKKKDKEVQDVTIANYKIINFERDTIILDTTLNINKEYKFNYLRKDDFELMPFANLGHAYNRLSRSENPYHFFPRIGASARNIAYFELEDINYYNVATPLTELFFKTTMERGQLLDALLTLNTSKRFNASVAYTGLRSLGKYDYEQTQAGRFRATFNYRTLNNRYWVRGHFAAQDLEGEESGGLADKVLQFESGDENLLDRGRIDLRYTNADNKIVGKRYFLDHQFNLVRPKRDSIKSRSTLLAIGHQFNYETKYYQFLQSARVDELGEALFVSPIDDKSTLRTTYNQLTANFSNKNLGNLNAGISLYNYDYAFGSLVIKDEGVIPSQLKGEEIGVVASYKNKLGGLEVDGKLRYTVSGELTGNMLDAQVGYQINNNHRIYGKLFLSSKLPDFNYLLYQSDYTNYNWYNKESFENEQVKTLSGGFASKWFGNLNIDYSLLDNYTYFGLAPDITQEAIDAGYQDSFVRPFQDSGTINYLKVKYQKEIKYKKWALNNTFMYQEVNQDAEVLNVPQLVTRNTLYFSSDVFDKAMFLQTGVTFKYFSTYKMDGYNPLLAEFYTQTLEDNGAYPLIDLFINAKVRQTRIFLKAEHLNTIWTKEYNYYAAPNYPYRDFVIRFGLVWNFFS</sequence>
<evidence type="ECO:0000256" key="1">
    <source>
        <dbReference type="SAM" id="MobiDB-lite"/>
    </source>
</evidence>
<dbReference type="AlphaFoldDB" id="A0A1V6LNT8"/>
<evidence type="ECO:0008006" key="5">
    <source>
        <dbReference type="Google" id="ProtNLM"/>
    </source>
</evidence>
<reference evidence="3 4" key="1">
    <citation type="submission" date="2016-12" db="EMBL/GenBank/DDBJ databases">
        <authorList>
            <person name="Song W.-J."/>
            <person name="Kurnit D.M."/>
        </authorList>
    </citation>
    <scope>NUCLEOTIDE SEQUENCE [LARGE SCALE GENOMIC DNA]</scope>
    <source>
        <strain evidence="3 4">HSG9</strain>
    </source>
</reference>
<evidence type="ECO:0000313" key="3">
    <source>
        <dbReference type="EMBL" id="OQD41822.1"/>
    </source>
</evidence>
<accession>A0A1V6LNT8</accession>
<evidence type="ECO:0000256" key="2">
    <source>
        <dbReference type="SAM" id="SignalP"/>
    </source>
</evidence>
<keyword evidence="2" id="KW-0732">Signal</keyword>
<feature type="chain" id="PRO_5012709121" description="Porin" evidence="2">
    <location>
        <begin position="21"/>
        <end position="672"/>
    </location>
</feature>
<dbReference type="Proteomes" id="UP000191680">
    <property type="component" value="Unassembled WGS sequence"/>
</dbReference>
<proteinExistence type="predicted"/>
<feature type="signal peptide" evidence="2">
    <location>
        <begin position="1"/>
        <end position="20"/>
    </location>
</feature>
<dbReference type="RefSeq" id="WP_080319644.1">
    <property type="nucleotide sequence ID" value="NZ_MTBC01000010.1"/>
</dbReference>
<evidence type="ECO:0000313" key="4">
    <source>
        <dbReference type="Proteomes" id="UP000191680"/>
    </source>
</evidence>
<name>A0A1V6LNT8_9FLAO</name>
<dbReference type="SUPFAM" id="SSF56935">
    <property type="entry name" value="Porins"/>
    <property type="match status" value="1"/>
</dbReference>
<protein>
    <recommendedName>
        <fullName evidence="5">Porin</fullName>
    </recommendedName>
</protein>
<dbReference type="InterPro" id="IPR025631">
    <property type="entry name" value="Porin_10"/>
</dbReference>
<organism evidence="3 4">
    <name type="scientific">Croceivirga radicis</name>
    <dbReference type="NCBI Taxonomy" id="1929488"/>
    <lineage>
        <taxon>Bacteria</taxon>
        <taxon>Pseudomonadati</taxon>
        <taxon>Bacteroidota</taxon>
        <taxon>Flavobacteriia</taxon>
        <taxon>Flavobacteriales</taxon>
        <taxon>Flavobacteriaceae</taxon>
        <taxon>Croceivirga</taxon>
    </lineage>
</organism>
<comment type="caution">
    <text evidence="3">The sequence shown here is derived from an EMBL/GenBank/DDBJ whole genome shotgun (WGS) entry which is preliminary data.</text>
</comment>
<gene>
    <name evidence="3" type="ORF">BUL40_13265</name>
</gene>
<dbReference type="EMBL" id="MTBC01000010">
    <property type="protein sequence ID" value="OQD41822.1"/>
    <property type="molecule type" value="Genomic_DNA"/>
</dbReference>
<keyword evidence="4" id="KW-1185">Reference proteome</keyword>
<dbReference type="OrthoDB" id="9812454at2"/>
<feature type="region of interest" description="Disordered" evidence="1">
    <location>
        <begin position="30"/>
        <end position="51"/>
    </location>
</feature>